<feature type="signal peptide" evidence="2">
    <location>
        <begin position="1"/>
        <end position="19"/>
    </location>
</feature>
<gene>
    <name evidence="3" type="ORF">CQA53_06685</name>
</gene>
<dbReference type="Proteomes" id="UP000256379">
    <property type="component" value="Unassembled WGS sequence"/>
</dbReference>
<keyword evidence="4" id="KW-1185">Reference proteome</keyword>
<feature type="region of interest" description="Disordered" evidence="1">
    <location>
        <begin position="44"/>
        <end position="79"/>
    </location>
</feature>
<evidence type="ECO:0000313" key="4">
    <source>
        <dbReference type="Proteomes" id="UP000256379"/>
    </source>
</evidence>
<proteinExistence type="predicted"/>
<keyword evidence="2" id="KW-0732">Signal</keyword>
<accession>A0A3D8IIU2</accession>
<dbReference type="RefSeq" id="WP_115543244.1">
    <property type="nucleotide sequence ID" value="NZ_NXLQ01000014.1"/>
</dbReference>
<feature type="chain" id="PRO_5017833170" evidence="2">
    <location>
        <begin position="20"/>
        <end position="232"/>
    </location>
</feature>
<dbReference type="EMBL" id="NXLQ01000014">
    <property type="protein sequence ID" value="RDU65257.1"/>
    <property type="molecule type" value="Genomic_DNA"/>
</dbReference>
<dbReference type="AlphaFoldDB" id="A0A3D8IIU2"/>
<evidence type="ECO:0000256" key="2">
    <source>
        <dbReference type="SAM" id="SignalP"/>
    </source>
</evidence>
<comment type="caution">
    <text evidence="3">The sequence shown here is derived from an EMBL/GenBank/DDBJ whole genome shotgun (WGS) entry which is preliminary data.</text>
</comment>
<evidence type="ECO:0000313" key="3">
    <source>
        <dbReference type="EMBL" id="RDU65257.1"/>
    </source>
</evidence>
<reference evidence="3 4" key="1">
    <citation type="submission" date="2018-04" db="EMBL/GenBank/DDBJ databases">
        <title>Novel Campyloabacter and Helicobacter Species and Strains.</title>
        <authorList>
            <person name="Mannion A.J."/>
            <person name="Shen Z."/>
            <person name="Fox J.G."/>
        </authorList>
    </citation>
    <scope>NUCLEOTIDE SEQUENCE [LARGE SCALE GENOMIC DNA]</scope>
    <source>
        <strain evidence="3 4">MIT 17-337</strain>
    </source>
</reference>
<organism evidence="3 4">
    <name type="scientific">Helicobacter didelphidarum</name>
    <dbReference type="NCBI Taxonomy" id="2040648"/>
    <lineage>
        <taxon>Bacteria</taxon>
        <taxon>Pseudomonadati</taxon>
        <taxon>Campylobacterota</taxon>
        <taxon>Epsilonproteobacteria</taxon>
        <taxon>Campylobacterales</taxon>
        <taxon>Helicobacteraceae</taxon>
        <taxon>Helicobacter</taxon>
    </lineage>
</organism>
<name>A0A3D8IIU2_9HELI</name>
<protein>
    <submittedName>
        <fullName evidence="3">Uncharacterized protein</fullName>
    </submittedName>
</protein>
<evidence type="ECO:0000256" key="1">
    <source>
        <dbReference type="SAM" id="MobiDB-lite"/>
    </source>
</evidence>
<sequence length="232" mass="26511">MKIKLFPSCIIFLCLLVHANTTAQDENISVPAISIPNAPTITIPSLSTPKQQETKPITPAKPTPKVTIPKPPVTTMPTIPTTQAQTTIESSKDKVLYALFNDILKNRMLLQSYCAIDGITLQSNLNQAMLKKIGMLHFLSFWQYQDNMVRLRDITFTKIPQTSYQLLKQYLENNELVNIAILIDFYIKDTKKYTILLSKNYMQINKTIVAISPQIFETFRSYFCHPHVFQNP</sequence>
<feature type="compositionally biased region" description="Low complexity" evidence="1">
    <location>
        <begin position="54"/>
        <end position="68"/>
    </location>
</feature>